<accession>A0A426YQY6</accession>
<comment type="caution">
    <text evidence="1">The sequence shown here is derived from an EMBL/GenBank/DDBJ whole genome shotgun (WGS) entry which is preliminary data.</text>
</comment>
<name>A0A426YQY6_ENSVE</name>
<dbReference type="AlphaFoldDB" id="A0A426YQY6"/>
<protein>
    <submittedName>
        <fullName evidence="1">Uncharacterized protein</fullName>
    </submittedName>
</protein>
<dbReference type="Proteomes" id="UP000287651">
    <property type="component" value="Unassembled WGS sequence"/>
</dbReference>
<evidence type="ECO:0000313" key="1">
    <source>
        <dbReference type="EMBL" id="RRT54112.1"/>
    </source>
</evidence>
<dbReference type="EMBL" id="AMZH03010775">
    <property type="protein sequence ID" value="RRT54112.1"/>
    <property type="molecule type" value="Genomic_DNA"/>
</dbReference>
<evidence type="ECO:0000313" key="2">
    <source>
        <dbReference type="Proteomes" id="UP000287651"/>
    </source>
</evidence>
<proteinExistence type="predicted"/>
<reference evidence="1 2" key="1">
    <citation type="journal article" date="2014" name="Agronomy (Basel)">
        <title>A Draft Genome Sequence for Ensete ventricosum, the Drought-Tolerant Tree Against Hunger.</title>
        <authorList>
            <person name="Harrison J."/>
            <person name="Moore K.A."/>
            <person name="Paszkiewicz K."/>
            <person name="Jones T."/>
            <person name="Grant M."/>
            <person name="Ambacheew D."/>
            <person name="Muzemil S."/>
            <person name="Studholme D.J."/>
        </authorList>
    </citation>
    <scope>NUCLEOTIDE SEQUENCE [LARGE SCALE GENOMIC DNA]</scope>
</reference>
<organism evidence="1 2">
    <name type="scientific">Ensete ventricosum</name>
    <name type="common">Abyssinian banana</name>
    <name type="synonym">Musa ensete</name>
    <dbReference type="NCBI Taxonomy" id="4639"/>
    <lineage>
        <taxon>Eukaryota</taxon>
        <taxon>Viridiplantae</taxon>
        <taxon>Streptophyta</taxon>
        <taxon>Embryophyta</taxon>
        <taxon>Tracheophyta</taxon>
        <taxon>Spermatophyta</taxon>
        <taxon>Magnoliopsida</taxon>
        <taxon>Liliopsida</taxon>
        <taxon>Zingiberales</taxon>
        <taxon>Musaceae</taxon>
        <taxon>Ensete</taxon>
    </lineage>
</organism>
<gene>
    <name evidence="1" type="ORF">B296_00045845</name>
</gene>
<sequence length="111" mass="12504">MRNMALASESINYQQERSGYGIDVLLGDTSRSKQEVDDQRTDDCSHQGCTDEEGIPVLESCVWRELEYEVVVYSGASPREYVAAVQEYVQAKESKHAAENMHTCCRLTAVH</sequence>